<reference evidence="1 2" key="1">
    <citation type="submission" date="2017-11" db="EMBL/GenBank/DDBJ databases">
        <title>De-novo sequencing of pomegranate (Punica granatum L.) genome.</title>
        <authorList>
            <person name="Akparov Z."/>
            <person name="Amiraslanov A."/>
            <person name="Hajiyeva S."/>
            <person name="Abbasov M."/>
            <person name="Kaur K."/>
            <person name="Hamwieh A."/>
            <person name="Solovyev V."/>
            <person name="Salamov A."/>
            <person name="Braich B."/>
            <person name="Kosarev P."/>
            <person name="Mahmoud A."/>
            <person name="Hajiyev E."/>
            <person name="Babayeva S."/>
            <person name="Izzatullayeva V."/>
            <person name="Mammadov A."/>
            <person name="Mammadov A."/>
            <person name="Sharifova S."/>
            <person name="Ojaghi J."/>
            <person name="Eynullazada K."/>
            <person name="Bayramov B."/>
            <person name="Abdulazimova A."/>
            <person name="Shahmuradov I."/>
        </authorList>
    </citation>
    <scope>NUCLEOTIDE SEQUENCE [LARGE SCALE GENOMIC DNA]</scope>
    <source>
        <strain evidence="2">cv. AG2017</strain>
        <tissue evidence="1">Leaf</tissue>
    </source>
</reference>
<organism evidence="1 2">
    <name type="scientific">Punica granatum</name>
    <name type="common">Pomegranate</name>
    <dbReference type="NCBI Taxonomy" id="22663"/>
    <lineage>
        <taxon>Eukaryota</taxon>
        <taxon>Viridiplantae</taxon>
        <taxon>Streptophyta</taxon>
        <taxon>Embryophyta</taxon>
        <taxon>Tracheophyta</taxon>
        <taxon>Spermatophyta</taxon>
        <taxon>Magnoliopsida</taxon>
        <taxon>eudicotyledons</taxon>
        <taxon>Gunneridae</taxon>
        <taxon>Pentapetalae</taxon>
        <taxon>rosids</taxon>
        <taxon>malvids</taxon>
        <taxon>Myrtales</taxon>
        <taxon>Lythraceae</taxon>
        <taxon>Punica</taxon>
    </lineage>
</organism>
<sequence>MSRGAPDPLQQVVTNNQVQLTHLNPPALEHNPNVVRLDQLAQDVRVAVDAIIAPLISQVNLEDRLVMNRIEDDVVPSKHRPISPCEGDFAKLSGYLVSGGRTSKQGVAGYRVASTEVEGLSQREAMAAFQRGLRNDDIAKSLVITPPSNSVDISAHAQKFMTVEESILTWKRKEHMVEK</sequence>
<evidence type="ECO:0000313" key="1">
    <source>
        <dbReference type="EMBL" id="PKI33143.1"/>
    </source>
</evidence>
<comment type="caution">
    <text evidence="1">The sequence shown here is derived from an EMBL/GenBank/DDBJ whole genome shotgun (WGS) entry which is preliminary data.</text>
</comment>
<proteinExistence type="predicted"/>
<name>A0A2I0HNK0_PUNGR</name>
<dbReference type="Proteomes" id="UP000233551">
    <property type="component" value="Unassembled WGS sequence"/>
</dbReference>
<accession>A0A2I0HNK0</accession>
<protein>
    <submittedName>
        <fullName evidence="1">Uncharacterized protein</fullName>
    </submittedName>
</protein>
<dbReference type="AlphaFoldDB" id="A0A2I0HNK0"/>
<evidence type="ECO:0000313" key="2">
    <source>
        <dbReference type="Proteomes" id="UP000233551"/>
    </source>
</evidence>
<keyword evidence="2" id="KW-1185">Reference proteome</keyword>
<gene>
    <name evidence="1" type="ORF">CRG98_046462</name>
</gene>
<dbReference type="EMBL" id="PGOL01006949">
    <property type="protein sequence ID" value="PKI33143.1"/>
    <property type="molecule type" value="Genomic_DNA"/>
</dbReference>